<gene>
    <name evidence="2" type="ORF">BIT28_03950</name>
</gene>
<evidence type="ECO:0000313" key="3">
    <source>
        <dbReference type="Proteomes" id="UP000186905"/>
    </source>
</evidence>
<accession>A0A1Q9GAD9</accession>
<dbReference type="STRING" id="1903952.BIT28_03950"/>
<evidence type="ECO:0000256" key="1">
    <source>
        <dbReference type="SAM" id="SignalP"/>
    </source>
</evidence>
<feature type="chain" id="PRO_5013226244" description="Lipoprotein" evidence="1">
    <location>
        <begin position="19"/>
        <end position="111"/>
    </location>
</feature>
<evidence type="ECO:0000313" key="2">
    <source>
        <dbReference type="EMBL" id="OLQ71316.1"/>
    </source>
</evidence>
<dbReference type="EMBL" id="MJIL01000095">
    <property type="protein sequence ID" value="OLQ71316.1"/>
    <property type="molecule type" value="Genomic_DNA"/>
</dbReference>
<keyword evidence="1" id="KW-0732">Signal</keyword>
<reference evidence="2 3" key="1">
    <citation type="submission" date="2016-09" db="EMBL/GenBank/DDBJ databases">
        <title>Photobacterium proteolyticum sp. nov. a protease producing bacterium isolated from ocean sediments of Laizhou Bay.</title>
        <authorList>
            <person name="Li Y."/>
        </authorList>
    </citation>
    <scope>NUCLEOTIDE SEQUENCE [LARGE SCALE GENOMIC DNA]</scope>
    <source>
        <strain evidence="2 3">13-12</strain>
    </source>
</reference>
<keyword evidence="3" id="KW-1185">Reference proteome</keyword>
<dbReference type="OrthoDB" id="5815984at2"/>
<dbReference type="RefSeq" id="WP_075767598.1">
    <property type="nucleotide sequence ID" value="NZ_MJIL01000095.1"/>
</dbReference>
<sequence length="111" mass="12340">MKPTVFFSLILLSGCASSQVSSTEILSHEVSDNRYTLIAISDKESVISNSEVDSVFKNKASELCPHGYLFSESAKAKGSNDAWKKRSMEQYIKTHKVKGAHSYFKDIICTI</sequence>
<name>A0A1Q9GAD9_9GAMM</name>
<dbReference type="PROSITE" id="PS51257">
    <property type="entry name" value="PROKAR_LIPOPROTEIN"/>
    <property type="match status" value="1"/>
</dbReference>
<dbReference type="AlphaFoldDB" id="A0A1Q9GAD9"/>
<proteinExistence type="predicted"/>
<evidence type="ECO:0008006" key="4">
    <source>
        <dbReference type="Google" id="ProtNLM"/>
    </source>
</evidence>
<feature type="signal peptide" evidence="1">
    <location>
        <begin position="1"/>
        <end position="18"/>
    </location>
</feature>
<protein>
    <recommendedName>
        <fullName evidence="4">Lipoprotein</fullName>
    </recommendedName>
</protein>
<comment type="caution">
    <text evidence="2">The sequence shown here is derived from an EMBL/GenBank/DDBJ whole genome shotgun (WGS) entry which is preliminary data.</text>
</comment>
<dbReference type="Proteomes" id="UP000186905">
    <property type="component" value="Unassembled WGS sequence"/>
</dbReference>
<organism evidence="2 3">
    <name type="scientific">Photobacterium proteolyticum</name>
    <dbReference type="NCBI Taxonomy" id="1903952"/>
    <lineage>
        <taxon>Bacteria</taxon>
        <taxon>Pseudomonadati</taxon>
        <taxon>Pseudomonadota</taxon>
        <taxon>Gammaproteobacteria</taxon>
        <taxon>Vibrionales</taxon>
        <taxon>Vibrionaceae</taxon>
        <taxon>Photobacterium</taxon>
    </lineage>
</organism>